<evidence type="ECO:0000256" key="3">
    <source>
        <dbReference type="ARBA" id="ARBA00023163"/>
    </source>
</evidence>
<dbReference type="InterPro" id="IPR036388">
    <property type="entry name" value="WH-like_DNA-bd_sf"/>
</dbReference>
<dbReference type="EMBL" id="JBBMEK010000143">
    <property type="protein sequence ID" value="MEQ2365668.1"/>
    <property type="molecule type" value="Genomic_DNA"/>
</dbReference>
<comment type="caution">
    <text evidence="5">The sequence shown here is derived from an EMBL/GenBank/DDBJ whole genome shotgun (WGS) entry which is preliminary data.</text>
</comment>
<dbReference type="Pfam" id="PF12802">
    <property type="entry name" value="MarR_2"/>
    <property type="match status" value="1"/>
</dbReference>
<feature type="domain" description="HTH marR-type" evidence="4">
    <location>
        <begin position="1"/>
        <end position="134"/>
    </location>
</feature>
<keyword evidence="3" id="KW-0804">Transcription</keyword>
<organism evidence="5 6">
    <name type="scientific">Coprococcus intestinihominis</name>
    <dbReference type="NCBI Taxonomy" id="3133154"/>
    <lineage>
        <taxon>Bacteria</taxon>
        <taxon>Bacillati</taxon>
        <taxon>Bacillota</taxon>
        <taxon>Clostridia</taxon>
        <taxon>Lachnospirales</taxon>
        <taxon>Lachnospiraceae</taxon>
        <taxon>Coprococcus</taxon>
    </lineage>
</organism>
<dbReference type="SMART" id="SM00347">
    <property type="entry name" value="HTH_MARR"/>
    <property type="match status" value="1"/>
</dbReference>
<protein>
    <submittedName>
        <fullName evidence="5">Helix-turn-helix domain-containing protein</fullName>
    </submittedName>
</protein>
<dbReference type="Proteomes" id="UP001469749">
    <property type="component" value="Unassembled WGS sequence"/>
</dbReference>
<keyword evidence="6" id="KW-1185">Reference proteome</keyword>
<reference evidence="5 6" key="1">
    <citation type="submission" date="2024-03" db="EMBL/GenBank/DDBJ databases">
        <title>Human intestinal bacterial collection.</title>
        <authorList>
            <person name="Pauvert C."/>
            <person name="Hitch T.C.A."/>
            <person name="Clavel T."/>
        </authorList>
    </citation>
    <scope>NUCLEOTIDE SEQUENCE [LARGE SCALE GENOMIC DNA]</scope>
    <source>
        <strain evidence="5 6">CLA-AA-H190</strain>
    </source>
</reference>
<dbReference type="InterPro" id="IPR036390">
    <property type="entry name" value="WH_DNA-bd_sf"/>
</dbReference>
<keyword evidence="2" id="KW-0238">DNA-binding</keyword>
<dbReference type="PROSITE" id="PS50995">
    <property type="entry name" value="HTH_MARR_2"/>
    <property type="match status" value="1"/>
</dbReference>
<evidence type="ECO:0000259" key="4">
    <source>
        <dbReference type="PROSITE" id="PS50995"/>
    </source>
</evidence>
<evidence type="ECO:0000313" key="5">
    <source>
        <dbReference type="EMBL" id="MEQ2365668.1"/>
    </source>
</evidence>
<evidence type="ECO:0000313" key="6">
    <source>
        <dbReference type="Proteomes" id="UP001469749"/>
    </source>
</evidence>
<proteinExistence type="predicted"/>
<dbReference type="InterPro" id="IPR000835">
    <property type="entry name" value="HTH_MarR-typ"/>
</dbReference>
<dbReference type="PANTHER" id="PTHR42756">
    <property type="entry name" value="TRANSCRIPTIONAL REGULATOR, MARR"/>
    <property type="match status" value="1"/>
</dbReference>
<dbReference type="PANTHER" id="PTHR42756:SF1">
    <property type="entry name" value="TRANSCRIPTIONAL REPRESSOR OF EMRAB OPERON"/>
    <property type="match status" value="1"/>
</dbReference>
<keyword evidence="1" id="KW-0805">Transcription regulation</keyword>
<dbReference type="RefSeq" id="WP_349085389.1">
    <property type="nucleotide sequence ID" value="NZ_JBBMEK010000143.1"/>
</dbReference>
<gene>
    <name evidence="5" type="ORF">WMO25_11215</name>
</gene>
<accession>A0ABV1B6T2</accession>
<sequence length="143" mass="16536">MKLGIEFSRKLSLAYESMCKPLCHELKLPQTAFDILMFLANNPEFKTARDIVKVRKLKANLVSVNIDKLVNEGYLIRKNVEGDRRKVQLLCTDKAQPIISRGQQLQEHFVEQLFADIDDATRQTIFQGMQQMELNLNLILEDN</sequence>
<name>A0ABV1B6T2_9FIRM</name>
<evidence type="ECO:0000256" key="1">
    <source>
        <dbReference type="ARBA" id="ARBA00023015"/>
    </source>
</evidence>
<dbReference type="Gene3D" id="1.10.10.10">
    <property type="entry name" value="Winged helix-like DNA-binding domain superfamily/Winged helix DNA-binding domain"/>
    <property type="match status" value="1"/>
</dbReference>
<dbReference type="SUPFAM" id="SSF46785">
    <property type="entry name" value="Winged helix' DNA-binding domain"/>
    <property type="match status" value="1"/>
</dbReference>
<evidence type="ECO:0000256" key="2">
    <source>
        <dbReference type="ARBA" id="ARBA00023125"/>
    </source>
</evidence>